<keyword evidence="7" id="KW-0813">Transport</keyword>
<keyword evidence="10" id="KW-1185">Reference proteome</keyword>
<comment type="caution">
    <text evidence="9">The sequence shown here is derived from an EMBL/GenBank/DDBJ whole genome shotgun (WGS) entry which is preliminary data.</text>
</comment>
<dbReference type="Proteomes" id="UP000738126">
    <property type="component" value="Unassembled WGS sequence"/>
</dbReference>
<evidence type="ECO:0000256" key="1">
    <source>
        <dbReference type="ARBA" id="ARBA00004162"/>
    </source>
</evidence>
<comment type="subcellular location">
    <subcellularLocation>
        <location evidence="1">Cell membrane</location>
        <topology evidence="1">Single-pass membrane protein</topology>
    </subcellularLocation>
    <subcellularLocation>
        <location evidence="7">Cell membrane</location>
        <topology evidence="7">Single-pass type II membrane protein</topology>
    </subcellularLocation>
</comment>
<organism evidence="9 10">
    <name type="scientific">Halorhodospira neutriphila</name>
    <dbReference type="NCBI Taxonomy" id="168379"/>
    <lineage>
        <taxon>Bacteria</taxon>
        <taxon>Pseudomonadati</taxon>
        <taxon>Pseudomonadota</taxon>
        <taxon>Gammaproteobacteria</taxon>
        <taxon>Chromatiales</taxon>
        <taxon>Ectothiorhodospiraceae</taxon>
        <taxon>Halorhodospira</taxon>
    </lineage>
</organism>
<keyword evidence="5 8" id="KW-1133">Transmembrane helix</keyword>
<keyword evidence="7" id="KW-0653">Protein transport</keyword>
<evidence type="ECO:0000256" key="5">
    <source>
        <dbReference type="ARBA" id="ARBA00022989"/>
    </source>
</evidence>
<reference evidence="9 10" key="1">
    <citation type="journal article" date="2020" name="Microorganisms">
        <title>Osmotic Adaptation and Compatible Solute Biosynthesis of Phototrophic Bacteria as Revealed from Genome Analyses.</title>
        <authorList>
            <person name="Imhoff J.F."/>
            <person name="Rahn T."/>
            <person name="Kunzel S."/>
            <person name="Keller A."/>
            <person name="Neulinger S.C."/>
        </authorList>
    </citation>
    <scope>NUCLEOTIDE SEQUENCE [LARGE SCALE GENOMIC DNA]</scope>
    <source>
        <strain evidence="9 10">DSM 15116</strain>
    </source>
</reference>
<evidence type="ECO:0000256" key="4">
    <source>
        <dbReference type="ARBA" id="ARBA00022692"/>
    </source>
</evidence>
<protein>
    <recommendedName>
        <fullName evidence="11">Outer membrane transport energization protein ExbD</fullName>
    </recommendedName>
</protein>
<keyword evidence="4 7" id="KW-0812">Transmembrane</keyword>
<proteinExistence type="inferred from homology"/>
<evidence type="ECO:0000256" key="7">
    <source>
        <dbReference type="RuleBase" id="RU003879"/>
    </source>
</evidence>
<evidence type="ECO:0008006" key="11">
    <source>
        <dbReference type="Google" id="ProtNLM"/>
    </source>
</evidence>
<dbReference type="RefSeq" id="WP_207132024.1">
    <property type="nucleotide sequence ID" value="NZ_NRSH01000002.1"/>
</dbReference>
<accession>A0ABS1E2N8</accession>
<keyword evidence="6 8" id="KW-0472">Membrane</keyword>
<evidence type="ECO:0000256" key="3">
    <source>
        <dbReference type="ARBA" id="ARBA00022475"/>
    </source>
</evidence>
<evidence type="ECO:0000256" key="6">
    <source>
        <dbReference type="ARBA" id="ARBA00023136"/>
    </source>
</evidence>
<comment type="similarity">
    <text evidence="2 7">Belongs to the ExbD/TolR family.</text>
</comment>
<evidence type="ECO:0000313" key="10">
    <source>
        <dbReference type="Proteomes" id="UP000738126"/>
    </source>
</evidence>
<dbReference type="InterPro" id="IPR003400">
    <property type="entry name" value="ExbD"/>
</dbReference>
<keyword evidence="3" id="KW-1003">Cell membrane</keyword>
<dbReference type="PANTHER" id="PTHR30558:SF3">
    <property type="entry name" value="BIOPOLYMER TRANSPORT PROTEIN EXBD-RELATED"/>
    <property type="match status" value="1"/>
</dbReference>
<dbReference type="Pfam" id="PF02472">
    <property type="entry name" value="ExbD"/>
    <property type="match status" value="1"/>
</dbReference>
<dbReference type="Gene3D" id="3.30.420.270">
    <property type="match status" value="1"/>
</dbReference>
<sequence length="133" mass="14764">MRLEPPPRRRRLVSLTPLIDVVFILLVFFMIASSFVEWQAFSVSAPGRDKASEQEEEDPLRLHVEQQGYRIGDAALTAAELDERLRAVHAEDAERRLHLLVGAGVPVRRVVQALDAASAAGLSRVAVRRGEAE</sequence>
<dbReference type="EMBL" id="NRSH01000002">
    <property type="protein sequence ID" value="MBK1725509.1"/>
    <property type="molecule type" value="Genomic_DNA"/>
</dbReference>
<evidence type="ECO:0000313" key="9">
    <source>
        <dbReference type="EMBL" id="MBK1725509.1"/>
    </source>
</evidence>
<feature type="transmembrane region" description="Helical" evidence="8">
    <location>
        <begin position="12"/>
        <end position="36"/>
    </location>
</feature>
<evidence type="ECO:0000256" key="2">
    <source>
        <dbReference type="ARBA" id="ARBA00005811"/>
    </source>
</evidence>
<name>A0ABS1E2N8_9GAMM</name>
<evidence type="ECO:0000256" key="8">
    <source>
        <dbReference type="SAM" id="Phobius"/>
    </source>
</evidence>
<dbReference type="PANTHER" id="PTHR30558">
    <property type="entry name" value="EXBD MEMBRANE COMPONENT OF PMF-DRIVEN MACROMOLECULE IMPORT SYSTEM"/>
    <property type="match status" value="1"/>
</dbReference>
<gene>
    <name evidence="9" type="ORF">CKO13_00390</name>
</gene>